<proteinExistence type="predicted"/>
<dbReference type="EMBL" id="CM000137">
    <property type="protein sequence ID" value="EAY82460.1"/>
    <property type="molecule type" value="Genomic_DNA"/>
</dbReference>
<dbReference type="PANTHER" id="PTHR48243">
    <property type="entry name" value="AMINOTRANSFERASE-LIKE PLANT MOBILE DOMAIN-CONTAINING PROTEIN"/>
    <property type="match status" value="1"/>
</dbReference>
<name>A2ZIM6_ORYSI</name>
<feature type="region of interest" description="Disordered" evidence="1">
    <location>
        <begin position="208"/>
        <end position="257"/>
    </location>
</feature>
<gene>
    <name evidence="2" type="ORF">OsI_37677</name>
</gene>
<organism evidence="2 3">
    <name type="scientific">Oryza sativa subsp. indica</name>
    <name type="common">Rice</name>
    <dbReference type="NCBI Taxonomy" id="39946"/>
    <lineage>
        <taxon>Eukaryota</taxon>
        <taxon>Viridiplantae</taxon>
        <taxon>Streptophyta</taxon>
        <taxon>Embryophyta</taxon>
        <taxon>Tracheophyta</taxon>
        <taxon>Spermatophyta</taxon>
        <taxon>Magnoliopsida</taxon>
        <taxon>Liliopsida</taxon>
        <taxon>Poales</taxon>
        <taxon>Poaceae</taxon>
        <taxon>BOP clade</taxon>
        <taxon>Oryzoideae</taxon>
        <taxon>Oryzeae</taxon>
        <taxon>Oryzinae</taxon>
        <taxon>Oryza</taxon>
        <taxon>Oryza sativa</taxon>
    </lineage>
</organism>
<sequence length="397" mass="44891">MDTDEHGAAGSGWGHATPPARQLLSESDIHLRTEREQNTFNELRLKEFEHTRVFEQDLLRDTGMDVEFTEIFQAIGWENFWLINEEDLRPVNTIELRVLFAMVKQIPYSPVKDMVGHWLSHISRAGSMAMTSLVTRLANHLGVLQGARLMYIETARSVVDAEHFVQAHMIRRTPDATLAMIYRGYTTEVPLPCAALRLYTTPKLTLQLRTESDDSPPWREPARHSVAGDGPVTRGRARRDAGLATSQEPGDAPQMPHRHTSAFVATYDMYTGAGASGAGGSGQHQEPNYFTSGRWDYGQDTDSEWSGSWYGGGYDSASQPYYPGYSQSARFDYGRELSYISDRVELIDDRTREIQDTLARHSQYHQENSGMVASIQHDVHEQAEQLSQYLSRLNPYQ</sequence>
<keyword evidence="3" id="KW-1185">Reference proteome</keyword>
<reference evidence="2 3" key="1">
    <citation type="journal article" date="2005" name="PLoS Biol.">
        <title>The genomes of Oryza sativa: a history of duplications.</title>
        <authorList>
            <person name="Yu J."/>
            <person name="Wang J."/>
            <person name="Lin W."/>
            <person name="Li S."/>
            <person name="Li H."/>
            <person name="Zhou J."/>
            <person name="Ni P."/>
            <person name="Dong W."/>
            <person name="Hu S."/>
            <person name="Zeng C."/>
            <person name="Zhang J."/>
            <person name="Zhang Y."/>
            <person name="Li R."/>
            <person name="Xu Z."/>
            <person name="Li S."/>
            <person name="Li X."/>
            <person name="Zheng H."/>
            <person name="Cong L."/>
            <person name="Lin L."/>
            <person name="Yin J."/>
            <person name="Geng J."/>
            <person name="Li G."/>
            <person name="Shi J."/>
            <person name="Liu J."/>
            <person name="Lv H."/>
            <person name="Li J."/>
            <person name="Wang J."/>
            <person name="Deng Y."/>
            <person name="Ran L."/>
            <person name="Shi X."/>
            <person name="Wang X."/>
            <person name="Wu Q."/>
            <person name="Li C."/>
            <person name="Ren X."/>
            <person name="Wang J."/>
            <person name="Wang X."/>
            <person name="Li D."/>
            <person name="Liu D."/>
            <person name="Zhang X."/>
            <person name="Ji Z."/>
            <person name="Zhao W."/>
            <person name="Sun Y."/>
            <person name="Zhang Z."/>
            <person name="Bao J."/>
            <person name="Han Y."/>
            <person name="Dong L."/>
            <person name="Ji J."/>
            <person name="Chen P."/>
            <person name="Wu S."/>
            <person name="Liu J."/>
            <person name="Xiao Y."/>
            <person name="Bu D."/>
            <person name="Tan J."/>
            <person name="Yang L."/>
            <person name="Ye C."/>
            <person name="Zhang J."/>
            <person name="Xu J."/>
            <person name="Zhou Y."/>
            <person name="Yu Y."/>
            <person name="Zhang B."/>
            <person name="Zhuang S."/>
            <person name="Wei H."/>
            <person name="Liu B."/>
            <person name="Lei M."/>
            <person name="Yu H."/>
            <person name="Li Y."/>
            <person name="Xu H."/>
            <person name="Wei S."/>
            <person name="He X."/>
            <person name="Fang L."/>
            <person name="Zhang Z."/>
            <person name="Zhang Y."/>
            <person name="Huang X."/>
            <person name="Su Z."/>
            <person name="Tong W."/>
            <person name="Li J."/>
            <person name="Tong Z."/>
            <person name="Li S."/>
            <person name="Ye J."/>
            <person name="Wang L."/>
            <person name="Fang L."/>
            <person name="Lei T."/>
            <person name="Chen C."/>
            <person name="Chen H."/>
            <person name="Xu Z."/>
            <person name="Li H."/>
            <person name="Huang H."/>
            <person name="Zhang F."/>
            <person name="Xu H."/>
            <person name="Li N."/>
            <person name="Zhao C."/>
            <person name="Li S."/>
            <person name="Dong L."/>
            <person name="Huang Y."/>
            <person name="Li L."/>
            <person name="Xi Y."/>
            <person name="Qi Q."/>
            <person name="Li W."/>
            <person name="Zhang B."/>
            <person name="Hu W."/>
            <person name="Zhang Y."/>
            <person name="Tian X."/>
            <person name="Jiao Y."/>
            <person name="Liang X."/>
            <person name="Jin J."/>
            <person name="Gao L."/>
            <person name="Zheng W."/>
            <person name="Hao B."/>
            <person name="Liu S."/>
            <person name="Wang W."/>
            <person name="Yuan L."/>
            <person name="Cao M."/>
            <person name="McDermott J."/>
            <person name="Samudrala R."/>
            <person name="Wang J."/>
            <person name="Wong G.K."/>
            <person name="Yang H."/>
        </authorList>
    </citation>
    <scope>NUCLEOTIDE SEQUENCE [LARGE SCALE GENOMIC DNA]</scope>
    <source>
        <strain evidence="3">cv. 93-11</strain>
    </source>
</reference>
<evidence type="ECO:0000256" key="1">
    <source>
        <dbReference type="SAM" id="MobiDB-lite"/>
    </source>
</evidence>
<dbReference type="HOGENOM" id="CLU_072924_0_0_1"/>
<dbReference type="OMA" id="RINYEPR"/>
<protein>
    <submittedName>
        <fullName evidence="2">Uncharacterized protein</fullName>
    </submittedName>
</protein>
<dbReference type="PANTHER" id="PTHR48243:SF1">
    <property type="entry name" value="AMINOTRANSFERASE-LIKE PLANT MOBILE DOMAIN-CONTAINING PROTEIN"/>
    <property type="match status" value="1"/>
</dbReference>
<evidence type="ECO:0000313" key="3">
    <source>
        <dbReference type="Proteomes" id="UP000007015"/>
    </source>
</evidence>
<dbReference type="Proteomes" id="UP000007015">
    <property type="component" value="Chromosome 12"/>
</dbReference>
<evidence type="ECO:0000313" key="2">
    <source>
        <dbReference type="EMBL" id="EAY82460.1"/>
    </source>
</evidence>
<accession>A2ZIM6</accession>
<feature type="compositionally biased region" description="Basic and acidic residues" evidence="1">
    <location>
        <begin position="210"/>
        <end position="223"/>
    </location>
</feature>
<dbReference type="Gramene" id="BGIOSGA036531-TA">
    <property type="protein sequence ID" value="BGIOSGA036531-PA"/>
    <property type="gene ID" value="BGIOSGA036531"/>
</dbReference>
<dbReference type="AlphaFoldDB" id="A2ZIM6"/>